<proteinExistence type="predicted"/>
<accession>A0A3B3T321</accession>
<organism evidence="1 2">
    <name type="scientific">Paramormyrops kingsleyae</name>
    <dbReference type="NCBI Taxonomy" id="1676925"/>
    <lineage>
        <taxon>Eukaryota</taxon>
        <taxon>Metazoa</taxon>
        <taxon>Chordata</taxon>
        <taxon>Craniata</taxon>
        <taxon>Vertebrata</taxon>
        <taxon>Euteleostomi</taxon>
        <taxon>Actinopterygii</taxon>
        <taxon>Neopterygii</taxon>
        <taxon>Teleostei</taxon>
        <taxon>Osteoglossocephala</taxon>
        <taxon>Osteoglossomorpha</taxon>
        <taxon>Osteoglossiformes</taxon>
        <taxon>Mormyridae</taxon>
        <taxon>Paramormyrops</taxon>
    </lineage>
</organism>
<sequence length="93" mass="10834">MIEAERTVQTIKNLLKKARDPYRALLADGATPMSNGYSPAQLLMGRRLRTSVPTLSENLRPSLPDRVRIRHKEGEQRQMDHSVWNITAFWLWF</sequence>
<reference evidence="1" key="1">
    <citation type="submission" date="2025-08" db="UniProtKB">
        <authorList>
            <consortium name="Ensembl"/>
        </authorList>
    </citation>
    <scope>IDENTIFICATION</scope>
</reference>
<dbReference type="Proteomes" id="UP000261540">
    <property type="component" value="Unplaced"/>
</dbReference>
<dbReference type="Ensembl" id="ENSPKIT00000018020.1">
    <property type="protein sequence ID" value="ENSPKIP00000037065.1"/>
    <property type="gene ID" value="ENSPKIG00000015397.1"/>
</dbReference>
<evidence type="ECO:0000313" key="2">
    <source>
        <dbReference type="Proteomes" id="UP000261540"/>
    </source>
</evidence>
<dbReference type="AlphaFoldDB" id="A0A3B3T321"/>
<protein>
    <submittedName>
        <fullName evidence="1">Uncharacterized protein</fullName>
    </submittedName>
</protein>
<name>A0A3B3T321_9TELE</name>
<dbReference type="GeneTree" id="ENSGT00830000129370"/>
<evidence type="ECO:0000313" key="1">
    <source>
        <dbReference type="Ensembl" id="ENSPKIP00000037065.1"/>
    </source>
</evidence>
<reference evidence="1" key="2">
    <citation type="submission" date="2025-09" db="UniProtKB">
        <authorList>
            <consortium name="Ensembl"/>
        </authorList>
    </citation>
    <scope>IDENTIFICATION</scope>
</reference>
<keyword evidence="2" id="KW-1185">Reference proteome</keyword>
<dbReference type="STRING" id="1676925.ENSPKIP00000037065"/>